<accession>A0A0V0R1Q8</accession>
<name>A0A0V0R1Q8_PSEPJ</name>
<dbReference type="Proteomes" id="UP000054937">
    <property type="component" value="Unassembled WGS sequence"/>
</dbReference>
<comment type="caution">
    <text evidence="2">The sequence shown here is derived from an EMBL/GenBank/DDBJ whole genome shotgun (WGS) entry which is preliminary data.</text>
</comment>
<dbReference type="InParanoid" id="A0A0V0R1Q8"/>
<protein>
    <submittedName>
        <fullName evidence="2">Uncharacterized protein</fullName>
    </submittedName>
</protein>
<feature type="region of interest" description="Disordered" evidence="1">
    <location>
        <begin position="1"/>
        <end position="23"/>
    </location>
</feature>
<dbReference type="AlphaFoldDB" id="A0A0V0R1Q8"/>
<organism evidence="2 3">
    <name type="scientific">Pseudocohnilembus persalinus</name>
    <name type="common">Ciliate</name>
    <dbReference type="NCBI Taxonomy" id="266149"/>
    <lineage>
        <taxon>Eukaryota</taxon>
        <taxon>Sar</taxon>
        <taxon>Alveolata</taxon>
        <taxon>Ciliophora</taxon>
        <taxon>Intramacronucleata</taxon>
        <taxon>Oligohymenophorea</taxon>
        <taxon>Scuticociliatia</taxon>
        <taxon>Philasterida</taxon>
        <taxon>Pseudocohnilembidae</taxon>
        <taxon>Pseudocohnilembus</taxon>
    </lineage>
</organism>
<evidence type="ECO:0000313" key="2">
    <source>
        <dbReference type="EMBL" id="KRX08457.1"/>
    </source>
</evidence>
<evidence type="ECO:0000256" key="1">
    <source>
        <dbReference type="SAM" id="MobiDB-lite"/>
    </source>
</evidence>
<proteinExistence type="predicted"/>
<sequence length="361" mass="42959">MDLQFISQNQEKNSSKKQKRCSIDDDKYDQKQILNQSDSQFQKEQKQYYSLDNKEKNSKKLWRLQEKKEKTQEQIINIIPLGKTFHTFGFNYNDNCDNYKVDGIMQNFSNQKNKGNLLISDLWPQKIQKNYLKQTNLDETRRFIVGMANGQKGINVVKNYQKKNSAKKPDNFNKFKVISGYEQQKYMQKQEKNIITQIHQKVKYLEGGGIGPCEGQKEFQKIGIKNFTMKQEIIEQNGFINFLKQKIQQLGGDQQEAGQLYIYAVNKIRGRQMLTEIFNQIRNQKLNKEDKMIQDEKKKFNIKLNKMMDKLKILEKDNLQDFQYIEKKSKKMEDNMFKHAKSNSKWSNIYDAQYRTVFLSD</sequence>
<reference evidence="2 3" key="1">
    <citation type="journal article" date="2015" name="Sci. Rep.">
        <title>Genome of the facultative scuticociliatosis pathogen Pseudocohnilembus persalinus provides insight into its virulence through horizontal gene transfer.</title>
        <authorList>
            <person name="Xiong J."/>
            <person name="Wang G."/>
            <person name="Cheng J."/>
            <person name="Tian M."/>
            <person name="Pan X."/>
            <person name="Warren A."/>
            <person name="Jiang C."/>
            <person name="Yuan D."/>
            <person name="Miao W."/>
        </authorList>
    </citation>
    <scope>NUCLEOTIDE SEQUENCE [LARGE SCALE GENOMIC DNA]</scope>
    <source>
        <strain evidence="2">36N120E</strain>
    </source>
</reference>
<keyword evidence="3" id="KW-1185">Reference proteome</keyword>
<gene>
    <name evidence="2" type="ORF">PPERSA_12938</name>
</gene>
<dbReference type="EMBL" id="LDAU01000063">
    <property type="protein sequence ID" value="KRX08457.1"/>
    <property type="molecule type" value="Genomic_DNA"/>
</dbReference>
<evidence type="ECO:0000313" key="3">
    <source>
        <dbReference type="Proteomes" id="UP000054937"/>
    </source>
</evidence>